<keyword evidence="3" id="KW-1185">Reference proteome</keyword>
<dbReference type="KEGG" id="rlc:K227x_16310"/>
<evidence type="ECO:0000313" key="3">
    <source>
        <dbReference type="Proteomes" id="UP000318538"/>
    </source>
</evidence>
<evidence type="ECO:0000256" key="1">
    <source>
        <dbReference type="SAM" id="MobiDB-lite"/>
    </source>
</evidence>
<proteinExistence type="predicted"/>
<feature type="compositionally biased region" description="Basic and acidic residues" evidence="1">
    <location>
        <begin position="31"/>
        <end position="46"/>
    </location>
</feature>
<reference evidence="2 3" key="1">
    <citation type="submission" date="2019-02" db="EMBL/GenBank/DDBJ databases">
        <title>Deep-cultivation of Planctomycetes and their phenomic and genomic characterization uncovers novel biology.</title>
        <authorList>
            <person name="Wiegand S."/>
            <person name="Jogler M."/>
            <person name="Boedeker C."/>
            <person name="Pinto D."/>
            <person name="Vollmers J."/>
            <person name="Rivas-Marin E."/>
            <person name="Kohn T."/>
            <person name="Peeters S.H."/>
            <person name="Heuer A."/>
            <person name="Rast P."/>
            <person name="Oberbeckmann S."/>
            <person name="Bunk B."/>
            <person name="Jeske O."/>
            <person name="Meyerdierks A."/>
            <person name="Storesund J.E."/>
            <person name="Kallscheuer N."/>
            <person name="Luecker S."/>
            <person name="Lage O.M."/>
            <person name="Pohl T."/>
            <person name="Merkel B.J."/>
            <person name="Hornburger P."/>
            <person name="Mueller R.-W."/>
            <person name="Bruemmer F."/>
            <person name="Labrenz M."/>
            <person name="Spormann A.M."/>
            <person name="Op den Camp H."/>
            <person name="Overmann J."/>
            <person name="Amann R."/>
            <person name="Jetten M.S.M."/>
            <person name="Mascher T."/>
            <person name="Medema M.H."/>
            <person name="Devos D.P."/>
            <person name="Kaster A.-K."/>
            <person name="Ovreas L."/>
            <person name="Rohde M."/>
            <person name="Galperin M.Y."/>
            <person name="Jogler C."/>
        </authorList>
    </citation>
    <scope>NUCLEOTIDE SEQUENCE [LARGE SCALE GENOMIC DNA]</scope>
    <source>
        <strain evidence="2 3">K22_7</strain>
    </source>
</reference>
<gene>
    <name evidence="2" type="ORF">K227x_16310</name>
</gene>
<feature type="region of interest" description="Disordered" evidence="1">
    <location>
        <begin position="1"/>
        <end position="70"/>
    </location>
</feature>
<sequence length="70" mass="7619">MPAPIEPNAQACGQDGEPGHVVANSPIGSESRQRLSDRVSRDRVSGRESPQCQWPHGQRLTRVAESCPIE</sequence>
<dbReference type="AlphaFoldDB" id="A0A517N7Y1"/>
<name>A0A517N7Y1_9BACT</name>
<protein>
    <submittedName>
        <fullName evidence="2">Uncharacterized protein</fullName>
    </submittedName>
</protein>
<evidence type="ECO:0000313" key="2">
    <source>
        <dbReference type="EMBL" id="QDT03249.1"/>
    </source>
</evidence>
<accession>A0A517N7Y1</accession>
<dbReference type="EMBL" id="CP036525">
    <property type="protein sequence ID" value="QDT03249.1"/>
    <property type="molecule type" value="Genomic_DNA"/>
</dbReference>
<organism evidence="2 3">
    <name type="scientific">Rubripirellula lacrimiformis</name>
    <dbReference type="NCBI Taxonomy" id="1930273"/>
    <lineage>
        <taxon>Bacteria</taxon>
        <taxon>Pseudomonadati</taxon>
        <taxon>Planctomycetota</taxon>
        <taxon>Planctomycetia</taxon>
        <taxon>Pirellulales</taxon>
        <taxon>Pirellulaceae</taxon>
        <taxon>Rubripirellula</taxon>
    </lineage>
</organism>
<dbReference type="Proteomes" id="UP000318538">
    <property type="component" value="Chromosome"/>
</dbReference>